<dbReference type="PANTHER" id="PTHR11592:SF78">
    <property type="entry name" value="GLUTATHIONE PEROXIDASE"/>
    <property type="match status" value="1"/>
</dbReference>
<evidence type="ECO:0000256" key="3">
    <source>
        <dbReference type="ARBA" id="ARBA00023002"/>
    </source>
</evidence>
<dbReference type="InterPro" id="IPR000889">
    <property type="entry name" value="Glutathione_peroxidase"/>
</dbReference>
<comment type="caution">
    <text evidence="5">The sequence shown here is derived from an EMBL/GenBank/DDBJ whole genome shotgun (WGS) entry which is preliminary data.</text>
</comment>
<sequence length="183" mass="20442">MLGRLQKKYADKPVRFLLFPCNQFGSQEPGTNAEVRRFAEQYVNLGKGSNVIMFAKSNLNGVTCEYSGGDSCTASSNECCSRNDAVYKYLLAKTPPSTIQWNFDKIILDTDGLPFSGETIMQLGASLPCMHCQTLFHLFGFFPSWVSVMFPFDQPKGNFSGFKSGRACRPLRSQFICCSYDGR</sequence>
<dbReference type="GO" id="GO:0006979">
    <property type="term" value="P:response to oxidative stress"/>
    <property type="evidence" value="ECO:0007669"/>
    <property type="project" value="InterPro"/>
</dbReference>
<name>A0AA36HMN1_9DINO</name>
<evidence type="ECO:0000256" key="4">
    <source>
        <dbReference type="RuleBase" id="RU000499"/>
    </source>
</evidence>
<evidence type="ECO:0000313" key="5">
    <source>
        <dbReference type="EMBL" id="CAJ1371646.1"/>
    </source>
</evidence>
<dbReference type="Proteomes" id="UP001178507">
    <property type="component" value="Unassembled WGS sequence"/>
</dbReference>
<dbReference type="Pfam" id="PF00255">
    <property type="entry name" value="GSHPx"/>
    <property type="match status" value="1"/>
</dbReference>
<reference evidence="5" key="1">
    <citation type="submission" date="2023-08" db="EMBL/GenBank/DDBJ databases">
        <authorList>
            <person name="Chen Y."/>
            <person name="Shah S."/>
            <person name="Dougan E. K."/>
            <person name="Thang M."/>
            <person name="Chan C."/>
        </authorList>
    </citation>
    <scope>NUCLEOTIDE SEQUENCE</scope>
</reference>
<comment type="similarity">
    <text evidence="1 4">Belongs to the glutathione peroxidase family.</text>
</comment>
<keyword evidence="2 4" id="KW-0575">Peroxidase</keyword>
<accession>A0AA36HMN1</accession>
<keyword evidence="6" id="KW-1185">Reference proteome</keyword>
<keyword evidence="3 4" id="KW-0560">Oxidoreductase</keyword>
<dbReference type="Gene3D" id="3.40.30.10">
    <property type="entry name" value="Glutaredoxin"/>
    <property type="match status" value="1"/>
</dbReference>
<dbReference type="GO" id="GO:0004601">
    <property type="term" value="F:peroxidase activity"/>
    <property type="evidence" value="ECO:0007669"/>
    <property type="project" value="UniProtKB-KW"/>
</dbReference>
<evidence type="ECO:0000256" key="1">
    <source>
        <dbReference type="ARBA" id="ARBA00006926"/>
    </source>
</evidence>
<evidence type="ECO:0000256" key="2">
    <source>
        <dbReference type="ARBA" id="ARBA00022559"/>
    </source>
</evidence>
<dbReference type="AlphaFoldDB" id="A0AA36HMN1"/>
<dbReference type="PROSITE" id="PS51355">
    <property type="entry name" value="GLUTATHIONE_PEROXID_3"/>
    <property type="match status" value="1"/>
</dbReference>
<dbReference type="EMBL" id="CAUJNA010000091">
    <property type="protein sequence ID" value="CAJ1371646.1"/>
    <property type="molecule type" value="Genomic_DNA"/>
</dbReference>
<dbReference type="PRINTS" id="PR01011">
    <property type="entry name" value="GLUTPROXDASE"/>
</dbReference>
<dbReference type="PANTHER" id="PTHR11592">
    <property type="entry name" value="GLUTATHIONE PEROXIDASE"/>
    <property type="match status" value="1"/>
</dbReference>
<dbReference type="InterPro" id="IPR036249">
    <property type="entry name" value="Thioredoxin-like_sf"/>
</dbReference>
<protein>
    <recommendedName>
        <fullName evidence="4">Glutathione peroxidase</fullName>
    </recommendedName>
</protein>
<dbReference type="SUPFAM" id="SSF52833">
    <property type="entry name" value="Thioredoxin-like"/>
    <property type="match status" value="1"/>
</dbReference>
<evidence type="ECO:0000313" key="6">
    <source>
        <dbReference type="Proteomes" id="UP001178507"/>
    </source>
</evidence>
<organism evidence="5 6">
    <name type="scientific">Effrenium voratum</name>
    <dbReference type="NCBI Taxonomy" id="2562239"/>
    <lineage>
        <taxon>Eukaryota</taxon>
        <taxon>Sar</taxon>
        <taxon>Alveolata</taxon>
        <taxon>Dinophyceae</taxon>
        <taxon>Suessiales</taxon>
        <taxon>Symbiodiniaceae</taxon>
        <taxon>Effrenium</taxon>
    </lineage>
</organism>
<gene>
    <name evidence="5" type="ORF">EVOR1521_LOCUS1919</name>
</gene>
<proteinExistence type="inferred from homology"/>